<feature type="transmembrane region" description="Helical" evidence="3">
    <location>
        <begin position="152"/>
        <end position="172"/>
    </location>
</feature>
<feature type="compositionally biased region" description="Acidic residues" evidence="2">
    <location>
        <begin position="301"/>
        <end position="315"/>
    </location>
</feature>
<keyword evidence="3" id="KW-0472">Membrane</keyword>
<evidence type="ECO:0000256" key="3">
    <source>
        <dbReference type="SAM" id="Phobius"/>
    </source>
</evidence>
<organism evidence="4 5">
    <name type="scientific">Thermosyntropha lipolytica DSM 11003</name>
    <dbReference type="NCBI Taxonomy" id="1123382"/>
    <lineage>
        <taxon>Bacteria</taxon>
        <taxon>Bacillati</taxon>
        <taxon>Bacillota</taxon>
        <taxon>Clostridia</taxon>
        <taxon>Eubacteriales</taxon>
        <taxon>Syntrophomonadaceae</taxon>
        <taxon>Thermosyntropha</taxon>
    </lineage>
</organism>
<dbReference type="EMBL" id="FQWY01000004">
    <property type="protein sequence ID" value="SHG47273.1"/>
    <property type="molecule type" value="Genomic_DNA"/>
</dbReference>
<feature type="compositionally biased region" description="Basic and acidic residues" evidence="2">
    <location>
        <begin position="338"/>
        <end position="378"/>
    </location>
</feature>
<keyword evidence="1" id="KW-0175">Coiled coil</keyword>
<dbReference type="STRING" id="1123382.SAMN02745221_00274"/>
<feature type="transmembrane region" description="Helical" evidence="3">
    <location>
        <begin position="35"/>
        <end position="53"/>
    </location>
</feature>
<gene>
    <name evidence="4" type="ORF">SAMN02745221_00274</name>
</gene>
<name>A0A1M5K4W0_9FIRM</name>
<reference evidence="5" key="1">
    <citation type="submission" date="2016-11" db="EMBL/GenBank/DDBJ databases">
        <authorList>
            <person name="Varghese N."/>
            <person name="Submissions S."/>
        </authorList>
    </citation>
    <scope>NUCLEOTIDE SEQUENCE [LARGE SCALE GENOMIC DNA]</scope>
    <source>
        <strain evidence="5">DSM 11003</strain>
    </source>
</reference>
<feature type="compositionally biased region" description="Basic and acidic residues" evidence="2">
    <location>
        <begin position="316"/>
        <end position="326"/>
    </location>
</feature>
<feature type="region of interest" description="Disordered" evidence="2">
    <location>
        <begin position="283"/>
        <end position="378"/>
    </location>
</feature>
<evidence type="ECO:0000256" key="1">
    <source>
        <dbReference type="SAM" id="Coils"/>
    </source>
</evidence>
<evidence type="ECO:0000256" key="2">
    <source>
        <dbReference type="SAM" id="MobiDB-lite"/>
    </source>
</evidence>
<evidence type="ECO:0000313" key="4">
    <source>
        <dbReference type="EMBL" id="SHG47273.1"/>
    </source>
</evidence>
<feature type="coiled-coil region" evidence="1">
    <location>
        <begin position="428"/>
        <end position="455"/>
    </location>
</feature>
<feature type="transmembrane region" description="Helical" evidence="3">
    <location>
        <begin position="178"/>
        <end position="196"/>
    </location>
</feature>
<feature type="transmembrane region" description="Helical" evidence="3">
    <location>
        <begin position="110"/>
        <end position="140"/>
    </location>
</feature>
<evidence type="ECO:0000313" key="5">
    <source>
        <dbReference type="Proteomes" id="UP000242329"/>
    </source>
</evidence>
<keyword evidence="3" id="KW-0812">Transmembrane</keyword>
<keyword evidence="3" id="KW-1133">Transmembrane helix</keyword>
<feature type="transmembrane region" description="Helical" evidence="3">
    <location>
        <begin position="87"/>
        <end position="104"/>
    </location>
</feature>
<keyword evidence="5" id="KW-1185">Reference proteome</keyword>
<accession>A0A1M5K4W0</accession>
<sequence length="626" mass="68533">MVSMLLHAFLLVYYNEGFAGRTWLGVQMLAIRGNIISSTLLWMLVSGFLFVALPRIRQIGWGAFLAETAKIPGIMAQYVKKAGDNGFLLLMSGMGVALVISSILSSTTSLFMALGLAAVFASPLGRVLAILIQSSWIILVARINPEQAQIQASFGIIPAYVTMAGSTAGFLLATVLPFPGWTGIILLIVVALILYNQNRPGGNTSTGMLFWLITFSVIFLKAKGVLAHDGGWTEAGRDFNSWLRSEGAMRALLHGLGPSIGAAVGPALIKVLSGISPANFEIPTAQDSKADEQEAPAAEPAEPEEFDLETYETETEEMKPEDKAGDDGYDEEGYDSSGYDRHGYDRDGYDRDGYDRSGYNREGYDRDGYDRNGYDREGYDRRGFNAEGYDRDGYDRSGFDRHGYDRNGYDRDGYDIRGFDRNGINREGKTFDQVIQELREKMERLEKEQAAASRSSWRWGIIASATEWIQYGADKSIDVLEKVTGPAGQKVKSAYTVLKGTAEGLGTAIAEGGDYMKHMARGTLKGVTDLGVDKIKDWGFGKLGDITGGKLPGFKDYSPFNPKDAAWAEARTGFIKDALLGKGVDESVSSMVRDKFTTAVKGVVQDTIRDKFTKDPVMDRLFGKGD</sequence>
<proteinExistence type="predicted"/>
<dbReference type="AlphaFoldDB" id="A0A1M5K4W0"/>
<dbReference type="Proteomes" id="UP000242329">
    <property type="component" value="Unassembled WGS sequence"/>
</dbReference>
<feature type="transmembrane region" description="Helical" evidence="3">
    <location>
        <begin position="208"/>
        <end position="227"/>
    </location>
</feature>
<protein>
    <submittedName>
        <fullName evidence="4">Uncharacterized protein</fullName>
    </submittedName>
</protein>